<keyword evidence="8" id="KW-0511">Multifunctional enzyme</keyword>
<dbReference type="Pfam" id="PF00698">
    <property type="entry name" value="Acyl_transf_1"/>
    <property type="match status" value="1"/>
</dbReference>
<dbReference type="InterPro" id="IPR011032">
    <property type="entry name" value="GroES-like_sf"/>
</dbReference>
<dbReference type="PANTHER" id="PTHR43775:SF7">
    <property type="entry name" value="FATTY ACID SYNTHASE"/>
    <property type="match status" value="1"/>
</dbReference>
<dbReference type="Gene3D" id="3.10.129.110">
    <property type="entry name" value="Polyketide synthase dehydratase"/>
    <property type="match status" value="1"/>
</dbReference>
<evidence type="ECO:0000256" key="4">
    <source>
        <dbReference type="ARBA" id="ARBA00022857"/>
    </source>
</evidence>
<feature type="non-terminal residue" evidence="10">
    <location>
        <position position="957"/>
    </location>
</feature>
<dbReference type="Gene3D" id="1.10.287.1960">
    <property type="match status" value="1"/>
</dbReference>
<reference evidence="10" key="1">
    <citation type="submission" date="2021-12" db="EMBL/GenBank/DDBJ databases">
        <authorList>
            <person name="Martin H S."/>
        </authorList>
    </citation>
    <scope>NUCLEOTIDE SEQUENCE</scope>
</reference>
<keyword evidence="6" id="KW-0443">Lipid metabolism</keyword>
<keyword evidence="11" id="KW-1185">Reference proteome</keyword>
<gene>
    <name evidence="10" type="ORF">BINO364_LOCUS12579</name>
</gene>
<evidence type="ECO:0000256" key="8">
    <source>
        <dbReference type="ARBA" id="ARBA00023268"/>
    </source>
</evidence>
<evidence type="ECO:0000256" key="2">
    <source>
        <dbReference type="ARBA" id="ARBA00022516"/>
    </source>
</evidence>
<dbReference type="CDD" id="cd05195">
    <property type="entry name" value="enoyl_red"/>
    <property type="match status" value="1"/>
</dbReference>
<dbReference type="GO" id="GO:0006633">
    <property type="term" value="P:fatty acid biosynthetic process"/>
    <property type="evidence" value="ECO:0007669"/>
    <property type="project" value="UniProtKB-KW"/>
</dbReference>
<dbReference type="GO" id="GO:0004312">
    <property type="term" value="F:fatty acid synthase activity"/>
    <property type="evidence" value="ECO:0007669"/>
    <property type="project" value="TreeGrafter"/>
</dbReference>
<dbReference type="Gene3D" id="3.90.180.10">
    <property type="entry name" value="Medium-chain alcohol dehydrogenases, catalytic domain"/>
    <property type="match status" value="1"/>
</dbReference>
<feature type="domain" description="Enoyl reductase (ER)" evidence="9">
    <location>
        <begin position="789"/>
        <end position="957"/>
    </location>
</feature>
<evidence type="ECO:0000256" key="3">
    <source>
        <dbReference type="ARBA" id="ARBA00022832"/>
    </source>
</evidence>
<dbReference type="SUPFAM" id="SSF51735">
    <property type="entry name" value="NAD(P)-binding Rossmann-fold domains"/>
    <property type="match status" value="1"/>
</dbReference>
<keyword evidence="5" id="KW-0560">Oxidoreductase</keyword>
<dbReference type="InterPro" id="IPR020843">
    <property type="entry name" value="ER"/>
</dbReference>
<sequence>CDKVLKPKGLDIIKIICDKDDTIFDNILHCFVGIAAVQIGLVDILKAIGIECDFMIEALNKHQEEVIHHLEDDTVQTFYEKIFSAVDKSLKTALTPNTHTEKKRIGISERTRISIDRRRDKKRKLRQEPYINLKLYPICPAEIDIACHNSSESSTISGPADDVAQFLKEMTAKGIFCKEVSCSNIAFHSRYISVAAPTLRNYLNEDIKEPKLRSSKWLSTSVPENRWEEPIAKFSSPEYFTNNLLGKGLLTLIISLSFATIDQSLWKEHDSFRHLRLDVPRCMIILPESAILVLTWQTLAMSMDMNFEDLSVIFKDINFNTQVELKPENLLNLSISITKKKGRFEVVHNNEIIVTGYIVEYEDDPMRKVNHSSANTINDVTLFAADIYKFLNLRGHVYTNQFQSLHSLNLKCNEAYIKWAGDWIMFLDGLIQINIFANKHNGVSRPKLIESLTIDINEHAKGHNKTNIDGAICYKADYYENFNILRSGGVQVVNVNFENLIPQRVESDFLGSLQFWPHFSETEVELNTAITINMQIIADATLQRDLKITELRTSNINIISNAIKDVSTQLPIKLRFNHINIENGKLNLLKKHDLSQSDLLVVYDFVMDTETMAAIYDHLPRNGFILSLENRKNKKYIIQTDYFNILTVFPTNDDYKLVLLNKVEINHVVNDKVVVKVDDDSYSFMNTLKKELNNNKRIVLLYEKQNYFDLKGYLRGLREEYRNKISLYMMLDEGSPDFNVDNNFYSKQLQKNLPFNTLYNGEWGGYYYTTFNNYKDIPKNSKLNLTEFGNINSVHWEEIDNLNKSNNTVEVQYAGLSLKDVEKVFWRPVNNKKISFGMDYSGFDARGNRVMGIIADGAISKEIEYDLDLLWPVPKTWSLEEAATVPLPYALAYYSLALRGTLYAETTVFVNGGAGALGQAVISICLSLNCVIFTTVSDSGKKALLLKLYPTLKGTFV</sequence>
<dbReference type="Gene3D" id="3.30.70.250">
    <property type="entry name" value="Malonyl-CoA ACP transacylase, ACP-binding"/>
    <property type="match status" value="1"/>
</dbReference>
<dbReference type="InterPro" id="IPR036291">
    <property type="entry name" value="NAD(P)-bd_dom_sf"/>
</dbReference>
<dbReference type="InterPro" id="IPR014043">
    <property type="entry name" value="Acyl_transferase_dom"/>
</dbReference>
<dbReference type="InterPro" id="IPR050091">
    <property type="entry name" value="PKS_NRPS_Biosynth_Enz"/>
</dbReference>
<evidence type="ECO:0000256" key="7">
    <source>
        <dbReference type="ARBA" id="ARBA00023160"/>
    </source>
</evidence>
<keyword evidence="2" id="KW-0444">Lipid biosynthesis</keyword>
<proteinExistence type="predicted"/>
<evidence type="ECO:0000313" key="10">
    <source>
        <dbReference type="EMBL" id="CAH0727204.1"/>
    </source>
</evidence>
<evidence type="ECO:0000256" key="6">
    <source>
        <dbReference type="ARBA" id="ARBA00023098"/>
    </source>
</evidence>
<evidence type="ECO:0000259" key="9">
    <source>
        <dbReference type="SMART" id="SM00829"/>
    </source>
</evidence>
<dbReference type="Proteomes" id="UP000838878">
    <property type="component" value="Chromosome 6"/>
</dbReference>
<keyword evidence="3" id="KW-0276">Fatty acid metabolism</keyword>
<dbReference type="OrthoDB" id="329835at2759"/>
<dbReference type="EMBL" id="OV170226">
    <property type="protein sequence ID" value="CAH0727204.1"/>
    <property type="molecule type" value="Genomic_DNA"/>
</dbReference>
<protein>
    <recommendedName>
        <fullName evidence="9">Enoyl reductase (ER) domain-containing protein</fullName>
    </recommendedName>
</protein>
<dbReference type="SMART" id="SM00829">
    <property type="entry name" value="PKS_ER"/>
    <property type="match status" value="1"/>
</dbReference>
<dbReference type="PANTHER" id="PTHR43775">
    <property type="entry name" value="FATTY ACID SYNTHASE"/>
    <property type="match status" value="1"/>
</dbReference>
<evidence type="ECO:0000256" key="1">
    <source>
        <dbReference type="ARBA" id="ARBA00022450"/>
    </source>
</evidence>
<name>A0A8J9UYP8_9NEOP</name>
<accession>A0A8J9UYP8</accession>
<dbReference type="Pfam" id="PF21149">
    <property type="entry name" value="FAS_pseudo-KR"/>
    <property type="match status" value="1"/>
</dbReference>
<evidence type="ECO:0000256" key="5">
    <source>
        <dbReference type="ARBA" id="ARBA00023002"/>
    </source>
</evidence>
<dbReference type="AlphaFoldDB" id="A0A8J9UYP8"/>
<dbReference type="InterPro" id="IPR049391">
    <property type="entry name" value="FAS_pseudo-KR"/>
</dbReference>
<keyword evidence="7" id="KW-0275">Fatty acid biosynthesis</keyword>
<organism evidence="10 11">
    <name type="scientific">Brenthis ino</name>
    <name type="common">lesser marbled fritillary</name>
    <dbReference type="NCBI Taxonomy" id="405034"/>
    <lineage>
        <taxon>Eukaryota</taxon>
        <taxon>Metazoa</taxon>
        <taxon>Ecdysozoa</taxon>
        <taxon>Arthropoda</taxon>
        <taxon>Hexapoda</taxon>
        <taxon>Insecta</taxon>
        <taxon>Pterygota</taxon>
        <taxon>Neoptera</taxon>
        <taxon>Endopterygota</taxon>
        <taxon>Lepidoptera</taxon>
        <taxon>Glossata</taxon>
        <taxon>Ditrysia</taxon>
        <taxon>Papilionoidea</taxon>
        <taxon>Nymphalidae</taxon>
        <taxon>Heliconiinae</taxon>
        <taxon>Argynnini</taxon>
        <taxon>Brenthis</taxon>
    </lineage>
</organism>
<keyword evidence="1" id="KW-0596">Phosphopantetheine</keyword>
<dbReference type="GO" id="GO:0016491">
    <property type="term" value="F:oxidoreductase activity"/>
    <property type="evidence" value="ECO:0007669"/>
    <property type="project" value="UniProtKB-KW"/>
</dbReference>
<dbReference type="InterPro" id="IPR042104">
    <property type="entry name" value="PKS_dehydratase_sf"/>
</dbReference>
<feature type="non-terminal residue" evidence="10">
    <location>
        <position position="1"/>
    </location>
</feature>
<dbReference type="SUPFAM" id="SSF50129">
    <property type="entry name" value="GroES-like"/>
    <property type="match status" value="1"/>
</dbReference>
<evidence type="ECO:0000313" key="11">
    <source>
        <dbReference type="Proteomes" id="UP000838878"/>
    </source>
</evidence>
<keyword evidence="4" id="KW-0521">NADP</keyword>